<evidence type="ECO:0000256" key="5">
    <source>
        <dbReference type="ARBA" id="ARBA00022737"/>
    </source>
</evidence>
<comment type="subcellular location">
    <subcellularLocation>
        <location evidence="1">Cell projection</location>
        <location evidence="1">Cilium</location>
    </subcellularLocation>
    <subcellularLocation>
        <location evidence="2">Cytoplasm</location>
        <location evidence="2">Cytoskeleton</location>
    </subcellularLocation>
</comment>
<proteinExistence type="predicted"/>
<reference evidence="10" key="2">
    <citation type="submission" date="2025-08" db="UniProtKB">
        <authorList>
            <consortium name="Ensembl"/>
        </authorList>
    </citation>
    <scope>IDENTIFICATION</scope>
</reference>
<dbReference type="GO" id="GO:0060271">
    <property type="term" value="P:cilium assembly"/>
    <property type="evidence" value="ECO:0007669"/>
    <property type="project" value="TreeGrafter"/>
</dbReference>
<reference evidence="11" key="1">
    <citation type="submission" date="2003-08" db="EMBL/GenBank/DDBJ databases">
        <authorList>
            <person name="Birren B."/>
            <person name="Nusbaum C."/>
            <person name="Abebe A."/>
            <person name="Abouelleil A."/>
            <person name="Adekoya E."/>
            <person name="Ait-zahra M."/>
            <person name="Allen N."/>
            <person name="Allen T."/>
            <person name="An P."/>
            <person name="Anderson M."/>
            <person name="Anderson S."/>
            <person name="Arachchi H."/>
            <person name="Armbruster J."/>
            <person name="Bachantsang P."/>
            <person name="Baldwin J."/>
            <person name="Barry A."/>
            <person name="Bayul T."/>
            <person name="Blitshsteyn B."/>
            <person name="Bloom T."/>
            <person name="Blye J."/>
            <person name="Boguslavskiy L."/>
            <person name="Borowsky M."/>
            <person name="Boukhgalter B."/>
            <person name="Brunache A."/>
            <person name="Butler J."/>
            <person name="Calixte N."/>
            <person name="Calvo S."/>
            <person name="Camarata J."/>
            <person name="Campo K."/>
            <person name="Chang J."/>
            <person name="Cheshatsang Y."/>
            <person name="Citroen M."/>
            <person name="Collymore A."/>
            <person name="Considine T."/>
            <person name="Cook A."/>
            <person name="Cooke P."/>
            <person name="Corum B."/>
            <person name="Cuomo C."/>
            <person name="David R."/>
            <person name="Dawoe T."/>
            <person name="Degray S."/>
            <person name="Dodge S."/>
            <person name="Dooley K."/>
            <person name="Dorje P."/>
            <person name="Dorjee K."/>
            <person name="Dorris L."/>
            <person name="Duffey N."/>
            <person name="Dupes A."/>
            <person name="Elkins T."/>
            <person name="Engels R."/>
            <person name="Erickson J."/>
            <person name="Farina A."/>
            <person name="Faro S."/>
            <person name="Ferreira P."/>
            <person name="Fischer H."/>
            <person name="Fitzgerald M."/>
            <person name="Foley K."/>
            <person name="Gage D."/>
            <person name="Galagan J."/>
            <person name="Gearin G."/>
            <person name="Gnerre S."/>
            <person name="Gnirke A."/>
            <person name="Goyette A."/>
            <person name="Graham J."/>
            <person name="Grandbois E."/>
            <person name="Gyaltsen K."/>
            <person name="Hafez N."/>
            <person name="Hagopian D."/>
            <person name="Hagos B."/>
            <person name="Hall J."/>
            <person name="Hatcher B."/>
            <person name="Heller A."/>
            <person name="Higgins H."/>
            <person name="Honan T."/>
            <person name="Horn A."/>
            <person name="Houde N."/>
            <person name="Hughes L."/>
            <person name="Hulme W."/>
            <person name="Husby E."/>
            <person name="Iliev I."/>
            <person name="Jaffe D."/>
            <person name="Jones C."/>
            <person name="Kamal M."/>
            <person name="Kamat A."/>
            <person name="Kamvysselis M."/>
            <person name="Karlsson E."/>
            <person name="Kells C."/>
            <person name="Kieu A."/>
            <person name="Kisner P."/>
            <person name="Kodira C."/>
            <person name="Kulbokas E."/>
            <person name="Labutti K."/>
            <person name="Lama D."/>
            <person name="Landers T."/>
            <person name="Leger J."/>
            <person name="Levine S."/>
            <person name="Lewis D."/>
            <person name="Lewis T."/>
            <person name="Lindblad-toh K."/>
            <person name="Liu X."/>
            <person name="Lokyitsang T."/>
            <person name="Lokyitsang Y."/>
            <person name="Lucien O."/>
            <person name="Lui A."/>
            <person name="Ma L.J."/>
            <person name="Mabbitt R."/>
            <person name="Macdonald J."/>
            <person name="Maclean C."/>
            <person name="Major J."/>
            <person name="Manning J."/>
            <person name="Marabella R."/>
            <person name="Maru K."/>
            <person name="Matthews C."/>
            <person name="Mauceli E."/>
            <person name="Mccarthy M."/>
            <person name="Mcdonough S."/>
            <person name="Mcghee T."/>
            <person name="Meldrim J."/>
            <person name="Meneus L."/>
            <person name="Mesirov J."/>
            <person name="Mihalev A."/>
            <person name="Mihova T."/>
            <person name="Mikkelsen T."/>
            <person name="Mlenga V."/>
            <person name="Moru K."/>
            <person name="Mozes J."/>
            <person name="Mulrain L."/>
            <person name="Munson G."/>
            <person name="Naylor J."/>
            <person name="Newes C."/>
            <person name="Nguyen C."/>
            <person name="Nguyen N."/>
            <person name="Nguyen T."/>
            <person name="Nicol R."/>
            <person name="Nielsen C."/>
            <person name="Nizzari M."/>
            <person name="Norbu C."/>
            <person name="Norbu N."/>
            <person name="O'donnell P."/>
            <person name="Okoawo O."/>
            <person name="O'leary S."/>
            <person name="Omotosho B."/>
            <person name="O'neill K."/>
            <person name="Osman S."/>
            <person name="Parker S."/>
            <person name="Perrin D."/>
            <person name="Phunkhang P."/>
            <person name="Piqani B."/>
            <person name="Purcell S."/>
            <person name="Rachupka T."/>
            <person name="Ramasamy U."/>
            <person name="Rameau R."/>
            <person name="Ray V."/>
            <person name="Raymond C."/>
            <person name="Retta R."/>
            <person name="Richardson S."/>
            <person name="Rise C."/>
            <person name="Rodriguez J."/>
            <person name="Rogers J."/>
            <person name="Rogov P."/>
            <person name="Rutman M."/>
            <person name="Schupbach R."/>
            <person name="Seaman C."/>
            <person name="Settipalli S."/>
            <person name="Sharpe T."/>
            <person name="Sheridan J."/>
            <person name="Sherpa N."/>
            <person name="Shi J."/>
            <person name="Smirnov S."/>
            <person name="Smith C."/>
            <person name="Sougnez C."/>
            <person name="Spencer B."/>
            <person name="Stalker J."/>
            <person name="Stange-thomann N."/>
            <person name="Stavropoulos S."/>
            <person name="Stetson K."/>
            <person name="Stone C."/>
            <person name="Stone S."/>
            <person name="Stubbs M."/>
            <person name="Talamas J."/>
            <person name="Tchuinga P."/>
            <person name="Tenzing P."/>
            <person name="Tesfaye S."/>
            <person name="Theodore J."/>
            <person name="Thoulutsang Y."/>
            <person name="Topham K."/>
            <person name="Towey S."/>
            <person name="Tsamla T."/>
            <person name="Tsomo N."/>
            <person name="Vallee D."/>
            <person name="Vassiliev H."/>
            <person name="Venkataraman V."/>
            <person name="Vinson J."/>
            <person name="Vo A."/>
            <person name="Wade C."/>
            <person name="Wang S."/>
            <person name="Wangchuk T."/>
            <person name="Wangdi T."/>
            <person name="Whittaker C."/>
            <person name="Wilkinson J."/>
            <person name="Wu Y."/>
            <person name="Wyman D."/>
            <person name="Yadav S."/>
            <person name="Yang S."/>
            <person name="Yang X."/>
            <person name="Yeager S."/>
            <person name="Yee E."/>
            <person name="Young G."/>
            <person name="Zainoun J."/>
            <person name="Zembeck L."/>
            <person name="Zimmer A."/>
            <person name="Zody M."/>
            <person name="Lander E."/>
        </authorList>
    </citation>
    <scope>NUCLEOTIDE SEQUENCE [LARGE SCALE GENOMIC DNA]</scope>
</reference>
<dbReference type="eggNOG" id="ENOG502QQ39">
    <property type="taxonomic scope" value="Eukaryota"/>
</dbReference>
<evidence type="ECO:0000256" key="3">
    <source>
        <dbReference type="ARBA" id="ARBA00022490"/>
    </source>
</evidence>
<keyword evidence="7" id="KW-0206">Cytoskeleton</keyword>
<feature type="region of interest" description="Disordered" evidence="9">
    <location>
        <begin position="225"/>
        <end position="260"/>
    </location>
</feature>
<reference evidence="10" key="3">
    <citation type="submission" date="2025-09" db="UniProtKB">
        <authorList>
            <consortium name="Ensembl"/>
        </authorList>
    </citation>
    <scope>IDENTIFICATION</scope>
</reference>
<sequence>MQAQQDKRIHEVREEIEFENLAQRYLAYLIKKQCWDDMVTKGRSLKGFVSTYSVTNYPTSSVSSEETAMLNKVTRMRKIEMAVNTVEKSVVETGTKQGGEEEEDEEKVGLSLHGSLGPNYNGGNPLFYSQFDLHTREEKISQIVLIKDAVRRIKASFNDAFTSVYRNKEQEMGRTIERNVRIRAIMQELNMDADAVKNPSMDSEENPELVFQVLDSEVTVERVLSKEQEQEKEEQERMEQERKEAAKQDNKRERALQDMMGGVLEVKKEDVLKQDILPPDFMEE</sequence>
<keyword evidence="6" id="KW-0175">Coiled coil</keyword>
<keyword evidence="4" id="KW-0853">WD repeat</keyword>
<evidence type="ECO:0000313" key="11">
    <source>
        <dbReference type="Proteomes" id="UP000007875"/>
    </source>
</evidence>
<evidence type="ECO:0000256" key="2">
    <source>
        <dbReference type="ARBA" id="ARBA00004245"/>
    </source>
</evidence>
<accession>H2Y9U8</accession>
<dbReference type="STRING" id="51511.ENSCSAVP00000002096"/>
<dbReference type="GeneTree" id="ENSGT00530000064714"/>
<evidence type="ECO:0000256" key="4">
    <source>
        <dbReference type="ARBA" id="ARBA00022574"/>
    </source>
</evidence>
<dbReference type="Pfam" id="PF25828">
    <property type="entry name" value="CC_Cfap43"/>
    <property type="match status" value="1"/>
</dbReference>
<evidence type="ECO:0000256" key="1">
    <source>
        <dbReference type="ARBA" id="ARBA00004138"/>
    </source>
</evidence>
<dbReference type="HOGENOM" id="CLU_981881_0_0_1"/>
<keyword evidence="5" id="KW-0677">Repeat</keyword>
<dbReference type="GO" id="GO:0005930">
    <property type="term" value="C:axoneme"/>
    <property type="evidence" value="ECO:0007669"/>
    <property type="project" value="TreeGrafter"/>
</dbReference>
<keyword evidence="3" id="KW-0963">Cytoplasm</keyword>
<keyword evidence="11" id="KW-1185">Reference proteome</keyword>
<evidence type="ECO:0000313" key="10">
    <source>
        <dbReference type="Ensembl" id="ENSCSAVP00000002096.1"/>
    </source>
</evidence>
<dbReference type="OMA" id="IANQYLC"/>
<evidence type="ECO:0000256" key="8">
    <source>
        <dbReference type="ARBA" id="ARBA00023273"/>
    </source>
</evidence>
<organism evidence="10 11">
    <name type="scientific">Ciona savignyi</name>
    <name type="common">Pacific transparent sea squirt</name>
    <dbReference type="NCBI Taxonomy" id="51511"/>
    <lineage>
        <taxon>Eukaryota</taxon>
        <taxon>Metazoa</taxon>
        <taxon>Chordata</taxon>
        <taxon>Tunicata</taxon>
        <taxon>Ascidiacea</taxon>
        <taxon>Phlebobranchia</taxon>
        <taxon>Cionidae</taxon>
        <taxon>Ciona</taxon>
    </lineage>
</organism>
<feature type="compositionally biased region" description="Basic and acidic residues" evidence="9">
    <location>
        <begin position="225"/>
        <end position="256"/>
    </location>
</feature>
<dbReference type="InParanoid" id="H2Y9U8"/>
<dbReference type="PANTHER" id="PTHR14885:SF1">
    <property type="entry name" value="CILIA- AND FLAGELLA-ASSOCIATED PROTEIN 43"/>
    <property type="match status" value="1"/>
</dbReference>
<keyword evidence="8" id="KW-0966">Cell projection</keyword>
<dbReference type="PANTHER" id="PTHR14885">
    <property type="entry name" value="CILIA- AND FLAGELLA-ASSOCIATED PROTEIN 43-RELATED"/>
    <property type="match status" value="1"/>
</dbReference>
<name>H2Y9U8_CIOSA</name>
<evidence type="ECO:0000256" key="7">
    <source>
        <dbReference type="ARBA" id="ARBA00023212"/>
    </source>
</evidence>
<protein>
    <submittedName>
        <fullName evidence="10">Uncharacterized protein</fullName>
    </submittedName>
</protein>
<evidence type="ECO:0000256" key="6">
    <source>
        <dbReference type="ARBA" id="ARBA00023054"/>
    </source>
</evidence>
<dbReference type="AlphaFoldDB" id="H2Y9U8"/>
<dbReference type="Proteomes" id="UP000007875">
    <property type="component" value="Unassembled WGS sequence"/>
</dbReference>
<dbReference type="Ensembl" id="ENSCSAVT00000002133.1">
    <property type="protein sequence ID" value="ENSCSAVP00000002096.1"/>
    <property type="gene ID" value="ENSCSAVG00000001234.1"/>
</dbReference>
<evidence type="ECO:0000256" key="9">
    <source>
        <dbReference type="SAM" id="MobiDB-lite"/>
    </source>
</evidence>